<dbReference type="GO" id="GO:0046854">
    <property type="term" value="P:phosphatidylinositol phosphate biosynthetic process"/>
    <property type="evidence" value="ECO:0007669"/>
    <property type="project" value="TreeGrafter"/>
</dbReference>
<dbReference type="Proteomes" id="UP000319731">
    <property type="component" value="Unassembled WGS sequence"/>
</dbReference>
<dbReference type="InterPro" id="IPR000504">
    <property type="entry name" value="RRM_dom"/>
</dbReference>
<gene>
    <name evidence="8" type="ORF">SmJEL517_g01689</name>
</gene>
<evidence type="ECO:0000259" key="6">
    <source>
        <dbReference type="PROSITE" id="PS50102"/>
    </source>
</evidence>
<keyword evidence="2 4" id="KW-0067">ATP-binding</keyword>
<dbReference type="PROSITE" id="PS51455">
    <property type="entry name" value="PIPK"/>
    <property type="match status" value="1"/>
</dbReference>
<keyword evidence="4" id="KW-0808">Transferase</keyword>
<dbReference type="GeneID" id="42002914"/>
<keyword evidence="1 4" id="KW-0547">Nucleotide-binding</keyword>
<dbReference type="CDD" id="cd17300">
    <property type="entry name" value="PIPKc_PIKfyve"/>
    <property type="match status" value="1"/>
</dbReference>
<dbReference type="InterPro" id="IPR027483">
    <property type="entry name" value="PInositol-4-P-4/5-kinase_C_sf"/>
</dbReference>
<evidence type="ECO:0000256" key="3">
    <source>
        <dbReference type="PROSITE-ProRule" id="PRU00176"/>
    </source>
</evidence>
<dbReference type="SMART" id="SM00330">
    <property type="entry name" value="PIPKc"/>
    <property type="match status" value="1"/>
</dbReference>
<keyword evidence="4" id="KW-0418">Kinase</keyword>
<dbReference type="GO" id="GO:0000329">
    <property type="term" value="C:fungal-type vacuole membrane"/>
    <property type="evidence" value="ECO:0007669"/>
    <property type="project" value="TreeGrafter"/>
</dbReference>
<evidence type="ECO:0000256" key="1">
    <source>
        <dbReference type="ARBA" id="ARBA00022741"/>
    </source>
</evidence>
<dbReference type="SUPFAM" id="SSF54928">
    <property type="entry name" value="RNA-binding domain, RBD"/>
    <property type="match status" value="1"/>
</dbReference>
<dbReference type="GO" id="GO:0010008">
    <property type="term" value="C:endosome membrane"/>
    <property type="evidence" value="ECO:0007669"/>
    <property type="project" value="TreeGrafter"/>
</dbReference>
<dbReference type="EMBL" id="QEAO01000006">
    <property type="protein sequence ID" value="TPX35961.1"/>
    <property type="molecule type" value="Genomic_DNA"/>
</dbReference>
<dbReference type="Gene3D" id="3.30.70.330">
    <property type="match status" value="1"/>
</dbReference>
<evidence type="ECO:0000256" key="4">
    <source>
        <dbReference type="PROSITE-ProRule" id="PRU00781"/>
    </source>
</evidence>
<protein>
    <recommendedName>
        <fullName evidence="10">1-phosphatidylinositol-3-phosphate 5-kinase</fullName>
    </recommendedName>
</protein>
<dbReference type="OrthoDB" id="158357at2759"/>
<reference evidence="8 9" key="1">
    <citation type="journal article" date="2019" name="Sci. Rep.">
        <title>Comparative genomics of chytrid fungi reveal insights into the obligate biotrophic and pathogenic lifestyle of Synchytrium endobioticum.</title>
        <authorList>
            <person name="van de Vossenberg B.T.L.H."/>
            <person name="Warris S."/>
            <person name="Nguyen H.D.T."/>
            <person name="van Gent-Pelzer M.P.E."/>
            <person name="Joly D.L."/>
            <person name="van de Geest H.C."/>
            <person name="Bonants P.J.M."/>
            <person name="Smith D.S."/>
            <person name="Levesque C.A."/>
            <person name="van der Lee T.A.J."/>
        </authorList>
    </citation>
    <scope>NUCLEOTIDE SEQUENCE [LARGE SCALE GENOMIC DNA]</scope>
    <source>
        <strain evidence="8 9">JEL517</strain>
    </source>
</reference>
<feature type="region of interest" description="Disordered" evidence="5">
    <location>
        <begin position="1156"/>
        <end position="1192"/>
    </location>
</feature>
<name>A0A507C8V9_9FUNG</name>
<feature type="domain" description="PIPK" evidence="7">
    <location>
        <begin position="795"/>
        <end position="1143"/>
    </location>
</feature>
<feature type="compositionally biased region" description="Polar residues" evidence="5">
    <location>
        <begin position="1297"/>
        <end position="1313"/>
    </location>
</feature>
<organism evidence="8 9">
    <name type="scientific">Synchytrium microbalum</name>
    <dbReference type="NCBI Taxonomy" id="1806994"/>
    <lineage>
        <taxon>Eukaryota</taxon>
        <taxon>Fungi</taxon>
        <taxon>Fungi incertae sedis</taxon>
        <taxon>Chytridiomycota</taxon>
        <taxon>Chytridiomycota incertae sedis</taxon>
        <taxon>Chytridiomycetes</taxon>
        <taxon>Synchytriales</taxon>
        <taxon>Synchytriaceae</taxon>
        <taxon>Synchytrium</taxon>
    </lineage>
</organism>
<dbReference type="PANTHER" id="PTHR45748">
    <property type="entry name" value="1-PHOSPHATIDYLINOSITOL 3-PHOSPHATE 5-KINASE-RELATED"/>
    <property type="match status" value="1"/>
</dbReference>
<dbReference type="Pfam" id="PF00076">
    <property type="entry name" value="RRM_1"/>
    <property type="match status" value="1"/>
</dbReference>
<evidence type="ECO:0000256" key="5">
    <source>
        <dbReference type="SAM" id="MobiDB-lite"/>
    </source>
</evidence>
<feature type="region of interest" description="Disordered" evidence="5">
    <location>
        <begin position="1291"/>
        <end position="1313"/>
    </location>
</feature>
<dbReference type="InterPro" id="IPR027484">
    <property type="entry name" value="PInositol-4-P-5-kinase_N"/>
</dbReference>
<feature type="region of interest" description="Disordered" evidence="5">
    <location>
        <begin position="1458"/>
        <end position="1478"/>
    </location>
</feature>
<feature type="region of interest" description="Disordered" evidence="5">
    <location>
        <begin position="1206"/>
        <end position="1238"/>
    </location>
</feature>
<dbReference type="GO" id="GO:0005524">
    <property type="term" value="F:ATP binding"/>
    <property type="evidence" value="ECO:0007669"/>
    <property type="project" value="UniProtKB-UniRule"/>
</dbReference>
<proteinExistence type="predicted"/>
<dbReference type="GO" id="GO:0003723">
    <property type="term" value="F:RNA binding"/>
    <property type="evidence" value="ECO:0007669"/>
    <property type="project" value="UniProtKB-UniRule"/>
</dbReference>
<feature type="region of interest" description="Disordered" evidence="5">
    <location>
        <begin position="271"/>
        <end position="291"/>
    </location>
</feature>
<evidence type="ECO:0000313" key="9">
    <source>
        <dbReference type="Proteomes" id="UP000319731"/>
    </source>
</evidence>
<dbReference type="PANTHER" id="PTHR45748:SF7">
    <property type="entry name" value="1-PHOSPHATIDYLINOSITOL 3-PHOSPHATE 5-KINASE-RELATED"/>
    <property type="match status" value="1"/>
</dbReference>
<dbReference type="Gene3D" id="3.30.810.10">
    <property type="entry name" value="2-Layer Sandwich"/>
    <property type="match status" value="1"/>
</dbReference>
<accession>A0A507C8V9</accession>
<dbReference type="SMART" id="SM00360">
    <property type="entry name" value="RRM"/>
    <property type="match status" value="1"/>
</dbReference>
<feature type="domain" description="RRM" evidence="6">
    <location>
        <begin position="1377"/>
        <end position="1454"/>
    </location>
</feature>
<dbReference type="InterPro" id="IPR002498">
    <property type="entry name" value="PInositol-4-P-4/5-kinase_core"/>
</dbReference>
<feature type="compositionally biased region" description="Polar residues" evidence="5">
    <location>
        <begin position="1211"/>
        <end position="1221"/>
    </location>
</feature>
<feature type="compositionally biased region" description="Low complexity" evidence="5">
    <location>
        <begin position="276"/>
        <end position="291"/>
    </location>
</feature>
<dbReference type="Pfam" id="PF01504">
    <property type="entry name" value="PIP5K"/>
    <property type="match status" value="1"/>
</dbReference>
<dbReference type="Gene3D" id="3.30.800.10">
    <property type="entry name" value="Phosphatidylinositol Phosphate Kinase II Beta"/>
    <property type="match status" value="1"/>
</dbReference>
<evidence type="ECO:0000313" key="8">
    <source>
        <dbReference type="EMBL" id="TPX35961.1"/>
    </source>
</evidence>
<dbReference type="SUPFAM" id="SSF56104">
    <property type="entry name" value="SAICAR synthase-like"/>
    <property type="match status" value="1"/>
</dbReference>
<feature type="compositionally biased region" description="Low complexity" evidence="5">
    <location>
        <begin position="1175"/>
        <end position="1184"/>
    </location>
</feature>
<comment type="caution">
    <text evidence="8">The sequence shown here is derived from an EMBL/GenBank/DDBJ whole genome shotgun (WGS) entry which is preliminary data.</text>
</comment>
<keyword evidence="9" id="KW-1185">Reference proteome</keyword>
<evidence type="ECO:0000256" key="2">
    <source>
        <dbReference type="ARBA" id="ARBA00022840"/>
    </source>
</evidence>
<dbReference type="InterPro" id="IPR044769">
    <property type="entry name" value="PIKfyve_PIPKc"/>
</dbReference>
<sequence>MLSLFNTTSDKKDSALDLSKDHDLEHRKSDKNNVLMLNRHYIVVYRIGLLPLPSAPFVARKPLPLPPGLDSASVEHLNKIIQQCLHEAHLEYEPWGPVLARLGLEIADGAGSALKIVGRSGVDGEVYERAAHFGPRDSKEQSRPKVARVPIHHIIQVETIPTGTPQDSRFLKGSSNEESGRHGTLVAVPHLRDLGGVCKLRGDPKEIAKVARIMELVAFIAVHLKLEMCLLHDHGSVRMGNPETLQDDHPPSRSGTIGSNLTAAIKMVKKNHDTPSNSNNNSSSQSRTSTNSSAVWNIFAKEGKSRSGTLKSLPEDEHFDISNRFDRVIRQIEKTTLSISPDVQFPPPHLLVRLRDEEAATDEHHRPKSYAESDVEPLSDASVFGKRFRSWGKDADRSSVASATTITTQDVKRLSTAIKTSLSSAEKSGLGYLTTNNNSLAGIVQHQSLAYSYTLYRSSSSTIPCQPPVVRICEYYKKEQSNTLDLTIGQQIDLWLRTVHDPCPDITCRLTMSQHQHRFTHGSVRVTASILEDDSVMPKDSQFQVYAWTECTMCGWRNVAAPISTATWKYSFGKYLELMIYHPSFVPQGGCNHVTSDKRAPRRCFRHGRYTISLIADPISLYEMRVPKIQVMPSHLCPPPQELTQQTSWTISEQAEITDKLRMEIAYFYGSVKDVVKMLEQHTGAAAVRMNKGTPVQVRMQVGLDEMSRDFRDEELGLTEQLTRIVPSAANNLRRRFVKIADATVGRLDDWRIRNAPSVAISDCLLPEYMSAKGVFLFPNSCIVVRLEEPSSIIAMALNSREYLREVGIWRNAKAFGAGAAANGVLWDVTAGDCHFKLKAFSHEGPDAPRVHVKHKFSDGKNSFSCAIYFAFQFEELRRRCGFDISYVKSLVRCNSWRAEGGKSKVGFFKTMDDQLVIKQLTTNWTTVEKDGLLKFAPNYFEYMSNSDKNPTSLAKIFGFYTLKHKNEVTGVVTRMDLLVMEHVFCNIKVSRTFDLKGIPDRLAPANDNPKKHDERTMYDQDWIDGRYQSLLMIHSHSKRLIMDSVKNDTAFLASCNVMDYSLLVGVNDERRELVVGIVDFIGRYTTFKHLENQTKTALKQASLRNLTIGRVGLGTKDAENSVTVLPPLQYKERFERAMEQYFVMVPDKWIRIQSGSEPMSSSSGPVPPVPPLPSSSTNNNNVPRLPPRAPNRLPPFVELHVMHPRRSHNGGVSTQRTSPYQKPAGRNGGPQPQSDFISRVTTKNAPQQRVTFTNHAAAPSSHIQMSSLFTNHKVTEVRQVHVRAVAAPTRMAAPQQHHNQSSSITARLSGPSVQQMQQIPSTRAPLPPRPQSTIQSREVLDLTDEDEQMEDVVEILHQPTAATTSVSIKGQSNGPTTITIKNLHLEATEADVKACFMDFGTITKTTLSKDQAGQSTGTAQIMFKERSAALAAIAKYNGQFADGNLLEVFETKPSTGVVGASRRTSEMDVTPSSSAAPSPVIPTVPLLNPVRPGLPPGVTRPRVPPRASKVPVGSMYADREEEATAKKAAGGMRIFQGAINATTAVPVPMIAPTMAVFASVPAFQPPQPIRTALVQAVTATRYPSPRDVVITSRIAGRR</sequence>
<evidence type="ECO:0000259" key="7">
    <source>
        <dbReference type="PROSITE" id="PS51455"/>
    </source>
</evidence>
<dbReference type="InterPro" id="IPR012677">
    <property type="entry name" value="Nucleotide-bd_a/b_plait_sf"/>
</dbReference>
<dbReference type="STRING" id="1806994.A0A507C8V9"/>
<dbReference type="GO" id="GO:0000285">
    <property type="term" value="F:1-phosphatidylinositol-3-phosphate 5-kinase activity"/>
    <property type="evidence" value="ECO:0007669"/>
    <property type="project" value="InterPro"/>
</dbReference>
<evidence type="ECO:0008006" key="10">
    <source>
        <dbReference type="Google" id="ProtNLM"/>
    </source>
</evidence>
<dbReference type="PROSITE" id="PS50102">
    <property type="entry name" value="RRM"/>
    <property type="match status" value="1"/>
</dbReference>
<dbReference type="RefSeq" id="XP_031026346.1">
    <property type="nucleotide sequence ID" value="XM_031167617.1"/>
</dbReference>
<keyword evidence="3" id="KW-0694">RNA-binding</keyword>
<dbReference type="InterPro" id="IPR035979">
    <property type="entry name" value="RBD_domain_sf"/>
</dbReference>